<dbReference type="PANTHER" id="PTHR37534">
    <property type="entry name" value="TRANSCRIPTIONAL ACTIVATOR PROTEIN UGA3"/>
    <property type="match status" value="1"/>
</dbReference>
<dbReference type="EMBL" id="QAPF01000092">
    <property type="protein sequence ID" value="TEA17165.1"/>
    <property type="molecule type" value="Genomic_DNA"/>
</dbReference>
<dbReference type="GO" id="GO:0000976">
    <property type="term" value="F:transcription cis-regulatory region binding"/>
    <property type="evidence" value="ECO:0007669"/>
    <property type="project" value="TreeGrafter"/>
</dbReference>
<evidence type="ECO:0008006" key="5">
    <source>
        <dbReference type="Google" id="ProtNLM"/>
    </source>
</evidence>
<dbReference type="GO" id="GO:0005634">
    <property type="term" value="C:nucleus"/>
    <property type="evidence" value="ECO:0007669"/>
    <property type="project" value="UniProtKB-SubCell"/>
</dbReference>
<dbReference type="Pfam" id="PF11951">
    <property type="entry name" value="Fungal_trans_2"/>
    <property type="match status" value="1"/>
</dbReference>
<sequence length="630" mass="71277">MHLDIDLQVKVSYRVGSRNSLLFLILILVLVSSRPARRPQRVQPERGTGAARSEYNFADNQTWVRTTNRSFSFVDETEDVVNIHASGLNASVDGHHNVYLGAPRQPDSPPDYLALMSAPTSPMPGVTSRSSGYPARHSGLATRASHDGLYGMDGRQSRRPRVRRYANSASDGLHHRSSKVQLYAGTLIANGHPSIPWEQLDLGSTLASDFPNFNFVFEPIDPSFDDALHPHDRTYVESPLWPLRDRQEAFLYRYFVDSLAPYFDLCDSGRHFARVVPKRAVYCPTLLNALFAASAKRLSRTMGVDPMIADRYHQRCLRSLIPALSSSTAVVDDNLLAAVVILRFTEEVDIGSIHLESHLMGTRILLAAQTNAADFSSLRLSAFWLALRQEIYMAFVHSRSVHPNFFPSIRRILERNDTDDIGADCFYANRVIATCASCLSYCYGPDDQGVSYAQLKQELEDWWRDKPWHFEPMYSNADARFLPEEQYITDAAVTGLQNYHLSRILLIAHNPKVTRLSTRSRVMEEEMKMAVKTICGLAESNDRTAPAYVNACIAISMAGDRFTDRSEQDELYRILLKTDKKLGWPTHTARTQLREAWQWEQEESPSPPMPIAKILNSNNIYAREDVAKMR</sequence>
<name>A0A4R8TGD9_9PEZI</name>
<gene>
    <name evidence="3" type="ORF">C8034_v000246</name>
</gene>
<reference evidence="3 4" key="1">
    <citation type="submission" date="2018-11" db="EMBL/GenBank/DDBJ databases">
        <title>Genome sequence and assembly of Colletotrichum sidae.</title>
        <authorList>
            <person name="Gan P."/>
            <person name="Shirasu K."/>
        </authorList>
    </citation>
    <scope>NUCLEOTIDE SEQUENCE [LARGE SCALE GENOMIC DNA]</scope>
    <source>
        <strain evidence="3 4">CBS 518.97</strain>
    </source>
</reference>
<accession>A0A4R8TGD9</accession>
<evidence type="ECO:0000313" key="4">
    <source>
        <dbReference type="Proteomes" id="UP000295604"/>
    </source>
</evidence>
<keyword evidence="2" id="KW-0539">Nucleus</keyword>
<organism evidence="3 4">
    <name type="scientific">Colletotrichum sidae</name>
    <dbReference type="NCBI Taxonomy" id="1347389"/>
    <lineage>
        <taxon>Eukaryota</taxon>
        <taxon>Fungi</taxon>
        <taxon>Dikarya</taxon>
        <taxon>Ascomycota</taxon>
        <taxon>Pezizomycotina</taxon>
        <taxon>Sordariomycetes</taxon>
        <taxon>Hypocreomycetidae</taxon>
        <taxon>Glomerellales</taxon>
        <taxon>Glomerellaceae</taxon>
        <taxon>Colletotrichum</taxon>
        <taxon>Colletotrichum orbiculare species complex</taxon>
    </lineage>
</organism>
<protein>
    <recommendedName>
        <fullName evidence="5">Arca-like protein</fullName>
    </recommendedName>
</protein>
<keyword evidence="4" id="KW-1185">Reference proteome</keyword>
<comment type="subcellular location">
    <subcellularLocation>
        <location evidence="1">Nucleus</location>
    </subcellularLocation>
</comment>
<evidence type="ECO:0000313" key="3">
    <source>
        <dbReference type="EMBL" id="TEA17165.1"/>
    </source>
</evidence>
<dbReference type="InterPro" id="IPR021858">
    <property type="entry name" value="Fun_TF"/>
</dbReference>
<comment type="caution">
    <text evidence="3">The sequence shown here is derived from an EMBL/GenBank/DDBJ whole genome shotgun (WGS) entry which is preliminary data.</text>
</comment>
<evidence type="ECO:0000256" key="2">
    <source>
        <dbReference type="ARBA" id="ARBA00023242"/>
    </source>
</evidence>
<dbReference type="Proteomes" id="UP000295604">
    <property type="component" value="Unassembled WGS sequence"/>
</dbReference>
<dbReference type="AlphaFoldDB" id="A0A4R8TGD9"/>
<evidence type="ECO:0000256" key="1">
    <source>
        <dbReference type="ARBA" id="ARBA00004123"/>
    </source>
</evidence>
<dbReference type="PANTHER" id="PTHR37534:SF2">
    <property type="entry name" value="N-ACETYLTRANSFERASE DOMAIN-CONTAINING PROTEIN"/>
    <property type="match status" value="1"/>
</dbReference>
<dbReference type="GO" id="GO:0045944">
    <property type="term" value="P:positive regulation of transcription by RNA polymerase II"/>
    <property type="evidence" value="ECO:0007669"/>
    <property type="project" value="TreeGrafter"/>
</dbReference>
<dbReference type="GO" id="GO:0003700">
    <property type="term" value="F:DNA-binding transcription factor activity"/>
    <property type="evidence" value="ECO:0007669"/>
    <property type="project" value="TreeGrafter"/>
</dbReference>
<proteinExistence type="predicted"/>